<sequence>MEESRERQRKDEGSRTEAPNITPMKSLTHDPYGGGIYGTEQVHKTVGRPKNKLSASETQSADGPQGPTAPPKHKPPPSTGDRDIDITGLSYIQ</sequence>
<dbReference type="STRING" id="22663.A0A218X907"/>
<evidence type="ECO:0000313" key="5">
    <source>
        <dbReference type="Proteomes" id="UP000233551"/>
    </source>
</evidence>
<feature type="compositionally biased region" description="Polar residues" evidence="1">
    <location>
        <begin position="53"/>
        <end position="62"/>
    </location>
</feature>
<dbReference type="Proteomes" id="UP000233551">
    <property type="component" value="Unassembled WGS sequence"/>
</dbReference>
<dbReference type="EMBL" id="PGOL01002041">
    <property type="protein sequence ID" value="PKI51182.1"/>
    <property type="molecule type" value="Genomic_DNA"/>
</dbReference>
<evidence type="ECO:0000313" key="2">
    <source>
        <dbReference type="EMBL" id="OWM81190.1"/>
    </source>
</evidence>
<accession>A0A218X907</accession>
<feature type="compositionally biased region" description="Basic and acidic residues" evidence="1">
    <location>
        <begin position="1"/>
        <end position="15"/>
    </location>
</feature>
<evidence type="ECO:0000313" key="4">
    <source>
        <dbReference type="Proteomes" id="UP000197138"/>
    </source>
</evidence>
<gene>
    <name evidence="2" type="ORF">CDL15_Pgr007221</name>
    <name evidence="3" type="ORF">CRG98_028469</name>
</gene>
<keyword evidence="5" id="KW-1185">Reference proteome</keyword>
<comment type="caution">
    <text evidence="2">The sequence shown here is derived from an EMBL/GenBank/DDBJ whole genome shotgun (WGS) entry which is preliminary data.</text>
</comment>
<feature type="region of interest" description="Disordered" evidence="1">
    <location>
        <begin position="1"/>
        <end position="93"/>
    </location>
</feature>
<reference evidence="4" key="1">
    <citation type="journal article" date="2017" name="Plant J.">
        <title>The pomegranate (Punica granatum L.) genome and the genomics of punicalagin biosynthesis.</title>
        <authorList>
            <person name="Qin G."/>
            <person name="Xu C."/>
            <person name="Ming R."/>
            <person name="Tang H."/>
            <person name="Guyot R."/>
            <person name="Kramer E.M."/>
            <person name="Hu Y."/>
            <person name="Yi X."/>
            <person name="Qi Y."/>
            <person name="Xu X."/>
            <person name="Gao Z."/>
            <person name="Pan H."/>
            <person name="Jian J."/>
            <person name="Tian Y."/>
            <person name="Yue Z."/>
            <person name="Xu Y."/>
        </authorList>
    </citation>
    <scope>NUCLEOTIDE SEQUENCE [LARGE SCALE GENOMIC DNA]</scope>
    <source>
        <strain evidence="4">cv. Dabenzi</strain>
    </source>
</reference>
<name>A0A218X907_PUNGR</name>
<reference evidence="2" key="2">
    <citation type="submission" date="2017-06" db="EMBL/GenBank/DDBJ databases">
        <title>The pomegranate genome and the genomics of punicalagin biosynthesis.</title>
        <authorList>
            <person name="Xu C."/>
        </authorList>
    </citation>
    <scope>NUCLEOTIDE SEQUENCE [LARGE SCALE GENOMIC DNA]</scope>
    <source>
        <tissue evidence="2">Fresh leaf</tissue>
    </source>
</reference>
<dbReference type="EMBL" id="MTKT01002214">
    <property type="protein sequence ID" value="OWM81190.1"/>
    <property type="molecule type" value="Genomic_DNA"/>
</dbReference>
<protein>
    <submittedName>
        <fullName evidence="2">Uncharacterized protein</fullName>
    </submittedName>
</protein>
<reference evidence="3 5" key="3">
    <citation type="submission" date="2017-11" db="EMBL/GenBank/DDBJ databases">
        <title>De-novo sequencing of pomegranate (Punica granatum L.) genome.</title>
        <authorList>
            <person name="Akparov Z."/>
            <person name="Amiraslanov A."/>
            <person name="Hajiyeva S."/>
            <person name="Abbasov M."/>
            <person name="Kaur K."/>
            <person name="Hamwieh A."/>
            <person name="Solovyev V."/>
            <person name="Salamov A."/>
            <person name="Braich B."/>
            <person name="Kosarev P."/>
            <person name="Mahmoud A."/>
            <person name="Hajiyev E."/>
            <person name="Babayeva S."/>
            <person name="Izzatullayeva V."/>
            <person name="Mammadov A."/>
            <person name="Mammadov A."/>
            <person name="Sharifova S."/>
            <person name="Ojaghi J."/>
            <person name="Eynullazada K."/>
            <person name="Bayramov B."/>
            <person name="Abdulazimova A."/>
            <person name="Shahmuradov I."/>
        </authorList>
    </citation>
    <scope>NUCLEOTIDE SEQUENCE [LARGE SCALE GENOMIC DNA]</scope>
    <source>
        <strain evidence="3">AG2017</strain>
        <strain evidence="5">cv. AG2017</strain>
        <tissue evidence="3">Leaf</tissue>
    </source>
</reference>
<evidence type="ECO:0000313" key="3">
    <source>
        <dbReference type="EMBL" id="PKI51182.1"/>
    </source>
</evidence>
<organism evidence="2 4">
    <name type="scientific">Punica granatum</name>
    <name type="common">Pomegranate</name>
    <dbReference type="NCBI Taxonomy" id="22663"/>
    <lineage>
        <taxon>Eukaryota</taxon>
        <taxon>Viridiplantae</taxon>
        <taxon>Streptophyta</taxon>
        <taxon>Embryophyta</taxon>
        <taxon>Tracheophyta</taxon>
        <taxon>Spermatophyta</taxon>
        <taxon>Magnoliopsida</taxon>
        <taxon>eudicotyledons</taxon>
        <taxon>Gunneridae</taxon>
        <taxon>Pentapetalae</taxon>
        <taxon>rosids</taxon>
        <taxon>malvids</taxon>
        <taxon>Myrtales</taxon>
        <taxon>Lythraceae</taxon>
        <taxon>Punica</taxon>
    </lineage>
</organism>
<evidence type="ECO:0000256" key="1">
    <source>
        <dbReference type="SAM" id="MobiDB-lite"/>
    </source>
</evidence>
<dbReference type="Proteomes" id="UP000197138">
    <property type="component" value="Unassembled WGS sequence"/>
</dbReference>
<proteinExistence type="predicted"/>
<dbReference type="AlphaFoldDB" id="A0A218X907"/>